<feature type="short sequence motif" description="Q motif" evidence="5">
    <location>
        <begin position="1"/>
        <end position="29"/>
    </location>
</feature>
<keyword evidence="4" id="KW-0067">ATP-binding</keyword>
<dbReference type="PROSITE" id="PS51192">
    <property type="entry name" value="HELICASE_ATP_BIND_1"/>
    <property type="match status" value="1"/>
</dbReference>
<dbReference type="InterPro" id="IPR044742">
    <property type="entry name" value="DEAD/DEAH_RhlB"/>
</dbReference>
<evidence type="ECO:0000256" key="1">
    <source>
        <dbReference type="ARBA" id="ARBA00022741"/>
    </source>
</evidence>
<dbReference type="GO" id="GO:0003676">
    <property type="term" value="F:nucleic acid binding"/>
    <property type="evidence" value="ECO:0007669"/>
    <property type="project" value="InterPro"/>
</dbReference>
<keyword evidence="2" id="KW-0378">Hydrolase</keyword>
<dbReference type="GO" id="GO:0016787">
    <property type="term" value="F:hydrolase activity"/>
    <property type="evidence" value="ECO:0007669"/>
    <property type="project" value="UniProtKB-KW"/>
</dbReference>
<dbReference type="PROSITE" id="PS51195">
    <property type="entry name" value="Q_MOTIF"/>
    <property type="match status" value="1"/>
</dbReference>
<feature type="domain" description="DEAD-box RNA helicase Q" evidence="7">
    <location>
        <begin position="1"/>
        <end position="29"/>
    </location>
</feature>
<evidence type="ECO:0000256" key="3">
    <source>
        <dbReference type="ARBA" id="ARBA00022806"/>
    </source>
</evidence>
<sequence>MHFKSLNLIVPIIRAVTEAGYSKPTGIQAQGIPPILEGKDVIGYAPTGTGKTAAFALPILQMMKKKSQEHKDIRALIITATREHALQMEADLQRYSKYLPLSQLSIIDGISEGSQISALRNRVEVLIATPERLLEMYGRGHINLSRIEVVVFDDADRLLETGLGHKIKDILKLTPQKKQILVFSATKPPAVSRWADSILNNPMEITVGAVSTADEIVKQPARAVKKNNRPDYLSVYQEPKAAYGAAIFPLGTP</sequence>
<evidence type="ECO:0000256" key="5">
    <source>
        <dbReference type="PROSITE-ProRule" id="PRU00552"/>
    </source>
</evidence>
<dbReference type="InterPro" id="IPR014014">
    <property type="entry name" value="RNA_helicase_DEAD_Q_motif"/>
</dbReference>
<evidence type="ECO:0000256" key="2">
    <source>
        <dbReference type="ARBA" id="ARBA00022801"/>
    </source>
</evidence>
<dbReference type="GO" id="GO:0005524">
    <property type="term" value="F:ATP binding"/>
    <property type="evidence" value="ECO:0007669"/>
    <property type="project" value="UniProtKB-KW"/>
</dbReference>
<keyword evidence="3 8" id="KW-0347">Helicase</keyword>
<keyword evidence="1" id="KW-0547">Nucleotide-binding</keyword>
<keyword evidence="9" id="KW-1185">Reference proteome</keyword>
<dbReference type="SMART" id="SM00487">
    <property type="entry name" value="DEXDc"/>
    <property type="match status" value="1"/>
</dbReference>
<dbReference type="GO" id="GO:0005829">
    <property type="term" value="C:cytosol"/>
    <property type="evidence" value="ECO:0007669"/>
    <property type="project" value="TreeGrafter"/>
</dbReference>
<protein>
    <submittedName>
        <fullName evidence="8">DEAD/DEAH box helicase</fullName>
    </submittedName>
</protein>
<evidence type="ECO:0000313" key="8">
    <source>
        <dbReference type="EMBL" id="SIT97828.1"/>
    </source>
</evidence>
<evidence type="ECO:0000259" key="6">
    <source>
        <dbReference type="PROSITE" id="PS51192"/>
    </source>
</evidence>
<accession>A0A1U7Q0N6</accession>
<proteinExistence type="predicted"/>
<reference evidence="9" key="1">
    <citation type="submission" date="2016-10" db="EMBL/GenBank/DDBJ databases">
        <authorList>
            <person name="Varghese N."/>
            <person name="Submissions S."/>
        </authorList>
    </citation>
    <scope>NUCLEOTIDE SEQUENCE [LARGE SCALE GENOMIC DNA]</scope>
    <source>
        <strain evidence="9">DSM 19482</strain>
    </source>
</reference>
<dbReference type="STRING" id="1121284.SAMN05660493_02556"/>
<feature type="domain" description="Helicase ATP-binding" evidence="6">
    <location>
        <begin position="32"/>
        <end position="205"/>
    </location>
</feature>
<dbReference type="OrthoDB" id="9785240at2"/>
<organism evidence="8 9">
    <name type="scientific">Epilithonimonas bovis DSM 19482</name>
    <dbReference type="NCBI Taxonomy" id="1121284"/>
    <lineage>
        <taxon>Bacteria</taxon>
        <taxon>Pseudomonadati</taxon>
        <taxon>Bacteroidota</taxon>
        <taxon>Flavobacteriia</taxon>
        <taxon>Flavobacteriales</taxon>
        <taxon>Weeksellaceae</taxon>
        <taxon>Chryseobacterium group</taxon>
        <taxon>Epilithonimonas</taxon>
    </lineage>
</organism>
<dbReference type="RefSeq" id="WP_076783957.1">
    <property type="nucleotide sequence ID" value="NZ_FTPU01000032.1"/>
</dbReference>
<name>A0A1U7Q0N6_9FLAO</name>
<dbReference type="Pfam" id="PF00270">
    <property type="entry name" value="DEAD"/>
    <property type="match status" value="1"/>
</dbReference>
<dbReference type="SUPFAM" id="SSF52540">
    <property type="entry name" value="P-loop containing nucleoside triphosphate hydrolases"/>
    <property type="match status" value="1"/>
</dbReference>
<dbReference type="EMBL" id="FTPU01000032">
    <property type="protein sequence ID" value="SIT97828.1"/>
    <property type="molecule type" value="Genomic_DNA"/>
</dbReference>
<dbReference type="PANTHER" id="PTHR47959">
    <property type="entry name" value="ATP-DEPENDENT RNA HELICASE RHLE-RELATED"/>
    <property type="match status" value="1"/>
</dbReference>
<evidence type="ECO:0000256" key="4">
    <source>
        <dbReference type="ARBA" id="ARBA00022840"/>
    </source>
</evidence>
<dbReference type="PANTHER" id="PTHR47959:SF13">
    <property type="entry name" value="ATP-DEPENDENT RNA HELICASE RHLE"/>
    <property type="match status" value="1"/>
</dbReference>
<dbReference type="Gene3D" id="3.40.50.300">
    <property type="entry name" value="P-loop containing nucleotide triphosphate hydrolases"/>
    <property type="match status" value="1"/>
</dbReference>
<dbReference type="AlphaFoldDB" id="A0A1U7Q0N6"/>
<dbReference type="InterPro" id="IPR027417">
    <property type="entry name" value="P-loop_NTPase"/>
</dbReference>
<dbReference type="InterPro" id="IPR014001">
    <property type="entry name" value="Helicase_ATP-bd"/>
</dbReference>
<dbReference type="InterPro" id="IPR050079">
    <property type="entry name" value="DEAD_box_RNA_helicase"/>
</dbReference>
<gene>
    <name evidence="8" type="ORF">SAMN05660493_02556</name>
</gene>
<dbReference type="Proteomes" id="UP000187261">
    <property type="component" value="Unassembled WGS sequence"/>
</dbReference>
<dbReference type="GO" id="GO:0003724">
    <property type="term" value="F:RNA helicase activity"/>
    <property type="evidence" value="ECO:0007669"/>
    <property type="project" value="InterPro"/>
</dbReference>
<dbReference type="InterPro" id="IPR011545">
    <property type="entry name" value="DEAD/DEAH_box_helicase_dom"/>
</dbReference>
<evidence type="ECO:0000259" key="7">
    <source>
        <dbReference type="PROSITE" id="PS51195"/>
    </source>
</evidence>
<evidence type="ECO:0000313" key="9">
    <source>
        <dbReference type="Proteomes" id="UP000187261"/>
    </source>
</evidence>
<dbReference type="CDD" id="cd00268">
    <property type="entry name" value="DEADc"/>
    <property type="match status" value="1"/>
</dbReference>